<feature type="non-terminal residue" evidence="1">
    <location>
        <position position="156"/>
    </location>
</feature>
<proteinExistence type="predicted"/>
<reference evidence="1" key="1">
    <citation type="journal article" date="2020" name="Ecol. Evol.">
        <title>Genome structure and content of the rice root-knot nematode (Meloidogyne graminicola).</title>
        <authorList>
            <person name="Phan N.T."/>
            <person name="Danchin E.G.J."/>
            <person name="Klopp C."/>
            <person name="Perfus-Barbeoch L."/>
            <person name="Kozlowski D.K."/>
            <person name="Koutsovoulos G.D."/>
            <person name="Lopez-Roques C."/>
            <person name="Bouchez O."/>
            <person name="Zahm M."/>
            <person name="Besnard G."/>
            <person name="Bellafiore S."/>
        </authorList>
    </citation>
    <scope>NUCLEOTIDE SEQUENCE</scope>
    <source>
        <strain evidence="1">VN-18</strain>
    </source>
</reference>
<evidence type="ECO:0000313" key="2">
    <source>
        <dbReference type="EMBL" id="KAF7629222.1"/>
    </source>
</evidence>
<organism evidence="1 3">
    <name type="scientific">Meloidogyne graminicola</name>
    <dbReference type="NCBI Taxonomy" id="189291"/>
    <lineage>
        <taxon>Eukaryota</taxon>
        <taxon>Metazoa</taxon>
        <taxon>Ecdysozoa</taxon>
        <taxon>Nematoda</taxon>
        <taxon>Chromadorea</taxon>
        <taxon>Rhabditida</taxon>
        <taxon>Tylenchina</taxon>
        <taxon>Tylenchomorpha</taxon>
        <taxon>Tylenchoidea</taxon>
        <taxon>Meloidogynidae</taxon>
        <taxon>Meloidogyninae</taxon>
        <taxon>Meloidogyne</taxon>
    </lineage>
</organism>
<dbReference type="Proteomes" id="UP000605970">
    <property type="component" value="Unassembled WGS sequence"/>
</dbReference>
<evidence type="ECO:0000313" key="3">
    <source>
        <dbReference type="Proteomes" id="UP000605970"/>
    </source>
</evidence>
<keyword evidence="3" id="KW-1185">Reference proteome</keyword>
<sequence length="156" mass="17416">ADIEHVNRICSCSEPHCLDSNPHCQQPNKRVLRQVTLDSDEDATGGGIATEQNNFDMEGAKEEENSPDTMMVYDDDSPVTEEAEEIKTTTNNQQQTTNTIKPLESTIKSETTTKVIKNISKNLINKNEKTPKALDETKKLAINSEKNETEGIMSYI</sequence>
<dbReference type="AlphaFoldDB" id="A0A8S9Z7N5"/>
<gene>
    <name evidence="2" type="ORF">Mgra_00009244</name>
    <name evidence="1" type="ORF">Mgra_00010121</name>
</gene>
<dbReference type="EMBL" id="JABEBT010000223">
    <property type="protein sequence ID" value="KAF7623582.1"/>
    <property type="molecule type" value="Genomic_DNA"/>
</dbReference>
<evidence type="ECO:0000313" key="1">
    <source>
        <dbReference type="EMBL" id="KAF7623582.1"/>
    </source>
</evidence>
<dbReference type="EMBL" id="JABEBT010000145">
    <property type="protein sequence ID" value="KAF7629222.1"/>
    <property type="molecule type" value="Genomic_DNA"/>
</dbReference>
<comment type="caution">
    <text evidence="1">The sequence shown here is derived from an EMBL/GenBank/DDBJ whole genome shotgun (WGS) entry which is preliminary data.</text>
</comment>
<accession>A0A8S9Z7N5</accession>
<protein>
    <submittedName>
        <fullName evidence="1">Ground-like domain-containing protein</fullName>
    </submittedName>
</protein>
<name>A0A8S9Z7N5_9BILA</name>